<dbReference type="AlphaFoldDB" id="A0A8J6E890"/>
<sequence>MFDFPALLRGDDVGTSDPSSMSIADGLRVVRPPLTSMQAVPVWSPQQNRVCCNFTSSGEKHNSYPQVQGKSESTYLLCATGCESSV</sequence>
<keyword evidence="2" id="KW-1185">Reference proteome</keyword>
<proteinExistence type="predicted"/>
<dbReference type="Proteomes" id="UP000770717">
    <property type="component" value="Unassembled WGS sequence"/>
</dbReference>
<reference evidence="1" key="1">
    <citation type="thesis" date="2020" institute="ProQuest LLC" country="789 East Eisenhower Parkway, Ann Arbor, MI, USA">
        <title>Comparative Genomics and Chromosome Evolution.</title>
        <authorList>
            <person name="Mudd A.B."/>
        </authorList>
    </citation>
    <scope>NUCLEOTIDE SEQUENCE</scope>
    <source>
        <strain evidence="1">HN-11 Male</strain>
        <tissue evidence="1">Kidney and liver</tissue>
    </source>
</reference>
<comment type="caution">
    <text evidence="1">The sequence shown here is derived from an EMBL/GenBank/DDBJ whole genome shotgun (WGS) entry which is preliminary data.</text>
</comment>
<dbReference type="EMBL" id="WNTK01005851">
    <property type="protein sequence ID" value="KAG9463809.1"/>
    <property type="molecule type" value="Genomic_DNA"/>
</dbReference>
<protein>
    <submittedName>
        <fullName evidence="1">Uncharacterized protein</fullName>
    </submittedName>
</protein>
<name>A0A8J6E890_ELECQ</name>
<evidence type="ECO:0000313" key="1">
    <source>
        <dbReference type="EMBL" id="KAG9463809.1"/>
    </source>
</evidence>
<gene>
    <name evidence="1" type="ORF">GDO78_021031</name>
</gene>
<accession>A0A8J6E890</accession>
<organism evidence="1 2">
    <name type="scientific">Eleutherodactylus coqui</name>
    <name type="common">Puerto Rican coqui</name>
    <dbReference type="NCBI Taxonomy" id="57060"/>
    <lineage>
        <taxon>Eukaryota</taxon>
        <taxon>Metazoa</taxon>
        <taxon>Chordata</taxon>
        <taxon>Craniata</taxon>
        <taxon>Vertebrata</taxon>
        <taxon>Euteleostomi</taxon>
        <taxon>Amphibia</taxon>
        <taxon>Batrachia</taxon>
        <taxon>Anura</taxon>
        <taxon>Neobatrachia</taxon>
        <taxon>Hyloidea</taxon>
        <taxon>Eleutherodactylidae</taxon>
        <taxon>Eleutherodactylinae</taxon>
        <taxon>Eleutherodactylus</taxon>
        <taxon>Eleutherodactylus</taxon>
    </lineage>
</organism>
<evidence type="ECO:0000313" key="2">
    <source>
        <dbReference type="Proteomes" id="UP000770717"/>
    </source>
</evidence>